<organism evidence="2 3">
    <name type="scientific">Planomonospora parontospora</name>
    <dbReference type="NCBI Taxonomy" id="58119"/>
    <lineage>
        <taxon>Bacteria</taxon>
        <taxon>Bacillati</taxon>
        <taxon>Actinomycetota</taxon>
        <taxon>Actinomycetes</taxon>
        <taxon>Streptosporangiales</taxon>
        <taxon>Streptosporangiaceae</taxon>
        <taxon>Planomonospora</taxon>
    </lineage>
</organism>
<accession>A0AA37BF89</accession>
<dbReference type="EMBL" id="BMQD01000005">
    <property type="protein sequence ID" value="GGK62312.1"/>
    <property type="molecule type" value="Genomic_DNA"/>
</dbReference>
<dbReference type="Gene3D" id="2.50.20.20">
    <property type="match status" value="1"/>
</dbReference>
<evidence type="ECO:0000313" key="2">
    <source>
        <dbReference type="EMBL" id="GGK62312.1"/>
    </source>
</evidence>
<reference evidence="2" key="1">
    <citation type="journal article" date="2014" name="Int. J. Syst. Evol. Microbiol.">
        <title>Complete genome sequence of Corynebacterium casei LMG S-19264T (=DSM 44701T), isolated from a smear-ripened cheese.</title>
        <authorList>
            <consortium name="US DOE Joint Genome Institute (JGI-PGF)"/>
            <person name="Walter F."/>
            <person name="Albersmeier A."/>
            <person name="Kalinowski J."/>
            <person name="Ruckert C."/>
        </authorList>
    </citation>
    <scope>NUCLEOTIDE SEQUENCE</scope>
    <source>
        <strain evidence="2">JCM 3093</strain>
    </source>
</reference>
<proteinExistence type="predicted"/>
<feature type="compositionally biased region" description="Basic and acidic residues" evidence="1">
    <location>
        <begin position="253"/>
        <end position="269"/>
    </location>
</feature>
<gene>
    <name evidence="2" type="ORF">GCM10010126_22140</name>
</gene>
<sequence length="269" mass="29310">MVGAMTVSVAVTGFGIAADAQAAPVNPADALRRQLVEDRGVTMSEITTTWTDGKKHRIRDKTRAEFGDGGVIATDFTHGTGSDASPFSVRFLTFKGRLYCRGWICPASGGKTWVLSDEDEATRPFLESDGIDLGDPAALHAVLATTEATRPGGVYDGTRTTIHQGTITYAELYRTSPAFRDDYGRKPPTGRDAKTEVSWRLWIGKDQLVRRVQTSRTARLIKGRDLWVSRVVDARLTGWGAETDIPVPSADETAGRADWKNPGEKRPVS</sequence>
<protein>
    <submittedName>
        <fullName evidence="2">Uncharacterized protein</fullName>
    </submittedName>
</protein>
<dbReference type="AlphaFoldDB" id="A0AA37BF89"/>
<evidence type="ECO:0000313" key="3">
    <source>
        <dbReference type="Proteomes" id="UP000627984"/>
    </source>
</evidence>
<name>A0AA37BF89_9ACTN</name>
<dbReference type="Proteomes" id="UP000627984">
    <property type="component" value="Unassembled WGS sequence"/>
</dbReference>
<evidence type="ECO:0000256" key="1">
    <source>
        <dbReference type="SAM" id="MobiDB-lite"/>
    </source>
</evidence>
<feature type="region of interest" description="Disordered" evidence="1">
    <location>
        <begin position="242"/>
        <end position="269"/>
    </location>
</feature>
<comment type="caution">
    <text evidence="2">The sequence shown here is derived from an EMBL/GenBank/DDBJ whole genome shotgun (WGS) entry which is preliminary data.</text>
</comment>
<reference evidence="2" key="2">
    <citation type="submission" date="2022-09" db="EMBL/GenBank/DDBJ databases">
        <authorList>
            <person name="Sun Q."/>
            <person name="Ohkuma M."/>
        </authorList>
    </citation>
    <scope>NUCLEOTIDE SEQUENCE</scope>
    <source>
        <strain evidence="2">JCM 3093</strain>
    </source>
</reference>